<name>F5RDE6_METUF</name>
<dbReference type="STRING" id="1000565.METUNv1_02313"/>
<dbReference type="InterPro" id="IPR006176">
    <property type="entry name" value="3-OHacyl-CoA_DH_NAD-bd"/>
</dbReference>
<dbReference type="Pfam" id="PF00378">
    <property type="entry name" value="ECH_1"/>
    <property type="match status" value="1"/>
</dbReference>
<comment type="similarity">
    <text evidence="2">In the central section; belongs to the 3-hydroxyacyl-CoA dehydrogenase family.</text>
</comment>
<evidence type="ECO:0000256" key="3">
    <source>
        <dbReference type="ARBA" id="ARBA00022832"/>
    </source>
</evidence>
<dbReference type="Gene3D" id="1.10.1040.10">
    <property type="entry name" value="N-(1-d-carboxylethyl)-l-norvaline Dehydrogenase, domain 2"/>
    <property type="match status" value="2"/>
</dbReference>
<dbReference type="InterPro" id="IPR036291">
    <property type="entry name" value="NAD(P)-bd_dom_sf"/>
</dbReference>
<keyword evidence="6" id="KW-0520">NAD</keyword>
<comment type="caution">
    <text evidence="13">The sequence shown here is derived from an EMBL/GenBank/DDBJ whole genome shotgun (WGS) entry which is preliminary data.</text>
</comment>
<dbReference type="PANTHER" id="PTHR43612">
    <property type="entry name" value="TRIFUNCTIONAL ENZYME SUBUNIT ALPHA"/>
    <property type="match status" value="1"/>
</dbReference>
<proteinExistence type="inferred from homology"/>
<keyword evidence="9" id="KW-0511">Multifunctional enzyme</keyword>
<dbReference type="InterPro" id="IPR029045">
    <property type="entry name" value="ClpP/crotonase-like_dom_sf"/>
</dbReference>
<dbReference type="CDD" id="cd06558">
    <property type="entry name" value="crotonase-like"/>
    <property type="match status" value="1"/>
</dbReference>
<evidence type="ECO:0000256" key="1">
    <source>
        <dbReference type="ARBA" id="ARBA00005005"/>
    </source>
</evidence>
<evidence type="ECO:0000256" key="9">
    <source>
        <dbReference type="ARBA" id="ARBA00023268"/>
    </source>
</evidence>
<dbReference type="Pfam" id="PF02737">
    <property type="entry name" value="3HCDH_N"/>
    <property type="match status" value="1"/>
</dbReference>
<dbReference type="InterPro" id="IPR013328">
    <property type="entry name" value="6PGD_dom2"/>
</dbReference>
<evidence type="ECO:0000256" key="4">
    <source>
        <dbReference type="ARBA" id="ARBA00022963"/>
    </source>
</evidence>
<dbReference type="InterPro" id="IPR050136">
    <property type="entry name" value="FA_oxidation_alpha_subunit"/>
</dbReference>
<reference evidence="13 14" key="1">
    <citation type="journal article" date="2011" name="J. Bacteriol.">
        <title>Genome sequence of Methyloversatilis universalis FAM5T, a methylotrophic representative of the order Rhodocyclales.</title>
        <authorList>
            <person name="Kittichotirat W."/>
            <person name="Good N.M."/>
            <person name="Hall R."/>
            <person name="Bringel F."/>
            <person name="Lajus A."/>
            <person name="Medigue C."/>
            <person name="Smalley N.E."/>
            <person name="Beck D."/>
            <person name="Bumgarner R."/>
            <person name="Vuilleumier S."/>
            <person name="Kalyuzhnaya M.G."/>
        </authorList>
    </citation>
    <scope>NUCLEOTIDE SEQUENCE [LARGE SCALE GENOMIC DNA]</scope>
    <source>
        <strain evidence="14">ATCC BAA-1314 / JCM 13912 / FAM5</strain>
    </source>
</reference>
<dbReference type="eggNOG" id="COG1024">
    <property type="taxonomic scope" value="Bacteria"/>
</dbReference>
<dbReference type="SUPFAM" id="SSF51735">
    <property type="entry name" value="NAD(P)-binding Rossmann-fold domains"/>
    <property type="match status" value="1"/>
</dbReference>
<protein>
    <submittedName>
        <fullName evidence="13">Alpha-subunit of fatty acid oxidation complex</fullName>
    </submittedName>
</protein>
<accession>F5RDE6</accession>
<keyword evidence="3" id="KW-0276">Fatty acid metabolism</keyword>
<dbReference type="UniPathway" id="UPA00659"/>
<evidence type="ECO:0000259" key="11">
    <source>
        <dbReference type="Pfam" id="PF00725"/>
    </source>
</evidence>
<dbReference type="InterPro" id="IPR008927">
    <property type="entry name" value="6-PGluconate_DH-like_C_sf"/>
</dbReference>
<evidence type="ECO:0000256" key="6">
    <source>
        <dbReference type="ARBA" id="ARBA00023027"/>
    </source>
</evidence>
<feature type="domain" description="3-hydroxyacyl-CoA dehydrogenase NAD binding" evidence="12">
    <location>
        <begin position="316"/>
        <end position="488"/>
    </location>
</feature>
<dbReference type="InterPro" id="IPR001753">
    <property type="entry name" value="Enoyl-CoA_hydra/iso"/>
</dbReference>
<feature type="domain" description="3-hydroxyacyl-CoA dehydrogenase C-terminal" evidence="11">
    <location>
        <begin position="493"/>
        <end position="582"/>
    </location>
</feature>
<evidence type="ECO:0000256" key="7">
    <source>
        <dbReference type="ARBA" id="ARBA00023098"/>
    </source>
</evidence>
<evidence type="ECO:0000256" key="2">
    <source>
        <dbReference type="ARBA" id="ARBA00007005"/>
    </source>
</evidence>
<dbReference type="Proteomes" id="UP000005019">
    <property type="component" value="Unassembled WGS sequence"/>
</dbReference>
<dbReference type="GO" id="GO:0016509">
    <property type="term" value="F:long-chain (3S)-3-hydroxyacyl-CoA dehydrogenase (NAD+) activity"/>
    <property type="evidence" value="ECO:0007669"/>
    <property type="project" value="TreeGrafter"/>
</dbReference>
<dbReference type="AlphaFoldDB" id="F5RDE6"/>
<evidence type="ECO:0000313" key="14">
    <source>
        <dbReference type="Proteomes" id="UP000005019"/>
    </source>
</evidence>
<dbReference type="GO" id="GO:0006635">
    <property type="term" value="P:fatty acid beta-oxidation"/>
    <property type="evidence" value="ECO:0007669"/>
    <property type="project" value="UniProtKB-UniPathway"/>
</dbReference>
<gene>
    <name evidence="13" type="ORF">METUNv1_02313</name>
</gene>
<keyword evidence="7" id="KW-0443">Lipid metabolism</keyword>
<dbReference type="RefSeq" id="WP_008061805.1">
    <property type="nucleotide sequence ID" value="NZ_AFHG01000052.1"/>
</dbReference>
<dbReference type="Pfam" id="PF00725">
    <property type="entry name" value="3HCDH"/>
    <property type="match status" value="1"/>
</dbReference>
<dbReference type="Gene3D" id="3.40.50.720">
    <property type="entry name" value="NAD(P)-binding Rossmann-like Domain"/>
    <property type="match status" value="1"/>
</dbReference>
<dbReference type="GO" id="GO:0070403">
    <property type="term" value="F:NAD+ binding"/>
    <property type="evidence" value="ECO:0007669"/>
    <property type="project" value="InterPro"/>
</dbReference>
<evidence type="ECO:0000259" key="12">
    <source>
        <dbReference type="Pfam" id="PF02737"/>
    </source>
</evidence>
<keyword evidence="8" id="KW-0456">Lyase</keyword>
<sequence length="667" mass="70327">MTAEMSVQANTFRHWRLERDAGDVAWLTFDRAGEHVNTLSGEAMRELGAVLDALDAAPPKGLVILSGKAGGFIAGADIGEFGAVKDEAGARDIVGRGWNLFNRLAAVPYPTCALVRGFCVGGGTELALACRHIVAVDEPGTRFALPEVLLGIVPGWGGMLRLPQRIGAPAALDMMLTGRALDAKRAKAAGLVDEIAPARLMREHARARVLADPPRRALPLLQRLLLGPLRGTVAKKALEGVAKKAARRHYPAPYAIVEIWRDFGGNALAVPAAHPASMASLVAHPTTASLQRVYHLRERLRGFAKADSALPPIRRVHVVGAGVMGGDIAAWCALRGFHVTLQDNGLERIAPAMQRAAKAFARKFRRDRKALRDALDRLVPDPTGAAAAGADLIIEAIYEDLEAKQTLLADVERRAKPEALIATNTSSLRIEDIARALQAPSRLVGIHFFNPVAKMPLVEVVRGAGSTDSAVQRAAAFVGALDKLPLPVGSAPGFLVNAVLGPYMLEAMKCMDEGLPPEVVDRAALDFGMAMGPVELADTVGLDIAMAAGSRLTGGAAAPACLQARVEQGHLGRKTGQGFYAWKDGHPERAQPAAVPAGLTERLLAPLIQVTRRCVDNAVVGDADLADAGLVFGAGFAPYTGGPLHYDAASHPGRSASGTVLNAHHAH</sequence>
<comment type="catalytic activity">
    <reaction evidence="10">
        <text>a (3S)-3-hydroxyacyl-CoA + NAD(+) = a 3-oxoacyl-CoA + NADH + H(+)</text>
        <dbReference type="Rhea" id="RHEA:22432"/>
        <dbReference type="ChEBI" id="CHEBI:15378"/>
        <dbReference type="ChEBI" id="CHEBI:57318"/>
        <dbReference type="ChEBI" id="CHEBI:57540"/>
        <dbReference type="ChEBI" id="CHEBI:57945"/>
        <dbReference type="ChEBI" id="CHEBI:90726"/>
        <dbReference type="EC" id="1.1.1.35"/>
    </reaction>
</comment>
<keyword evidence="4" id="KW-0442">Lipid degradation</keyword>
<dbReference type="PANTHER" id="PTHR43612:SF3">
    <property type="entry name" value="TRIFUNCTIONAL ENZYME SUBUNIT ALPHA, MITOCHONDRIAL"/>
    <property type="match status" value="1"/>
</dbReference>
<keyword evidence="5" id="KW-0560">Oxidoreductase</keyword>
<dbReference type="SUPFAM" id="SSF48179">
    <property type="entry name" value="6-phosphogluconate dehydrogenase C-terminal domain-like"/>
    <property type="match status" value="2"/>
</dbReference>
<evidence type="ECO:0000256" key="8">
    <source>
        <dbReference type="ARBA" id="ARBA00023239"/>
    </source>
</evidence>
<dbReference type="eggNOG" id="COG1250">
    <property type="taxonomic scope" value="Bacteria"/>
</dbReference>
<dbReference type="SUPFAM" id="SSF52096">
    <property type="entry name" value="ClpP/crotonase"/>
    <property type="match status" value="1"/>
</dbReference>
<evidence type="ECO:0000256" key="5">
    <source>
        <dbReference type="ARBA" id="ARBA00023002"/>
    </source>
</evidence>
<organism evidence="13 14">
    <name type="scientific">Methyloversatilis universalis (strain ATCC BAA-1314 / DSM 25237 / JCM 13912 / CCUG 52030 / FAM5)</name>
    <dbReference type="NCBI Taxonomy" id="1000565"/>
    <lineage>
        <taxon>Bacteria</taxon>
        <taxon>Pseudomonadati</taxon>
        <taxon>Pseudomonadota</taxon>
        <taxon>Betaproteobacteria</taxon>
        <taxon>Nitrosomonadales</taxon>
        <taxon>Sterolibacteriaceae</taxon>
        <taxon>Methyloversatilis</taxon>
    </lineage>
</organism>
<dbReference type="InterPro" id="IPR006108">
    <property type="entry name" value="3HC_DH_C"/>
</dbReference>
<dbReference type="GO" id="GO:0004300">
    <property type="term" value="F:enoyl-CoA hydratase activity"/>
    <property type="evidence" value="ECO:0007669"/>
    <property type="project" value="TreeGrafter"/>
</dbReference>
<dbReference type="EMBL" id="AFHG01000052">
    <property type="protein sequence ID" value="EGK70927.1"/>
    <property type="molecule type" value="Genomic_DNA"/>
</dbReference>
<keyword evidence="14" id="KW-1185">Reference proteome</keyword>
<evidence type="ECO:0000256" key="10">
    <source>
        <dbReference type="ARBA" id="ARBA00049556"/>
    </source>
</evidence>
<evidence type="ECO:0000313" key="13">
    <source>
        <dbReference type="EMBL" id="EGK70927.1"/>
    </source>
</evidence>
<comment type="pathway">
    <text evidence="1">Lipid metabolism; fatty acid beta-oxidation.</text>
</comment>
<dbReference type="Gene3D" id="3.90.226.10">
    <property type="entry name" value="2-enoyl-CoA Hydratase, Chain A, domain 1"/>
    <property type="match status" value="1"/>
</dbReference>